<reference evidence="2 4" key="2">
    <citation type="journal article" date="2014" name="BMC Genomics">
        <title>An improved genome release (version Mt4.0) for the model legume Medicago truncatula.</title>
        <authorList>
            <person name="Tang H."/>
            <person name="Krishnakumar V."/>
            <person name="Bidwell S."/>
            <person name="Rosen B."/>
            <person name="Chan A."/>
            <person name="Zhou S."/>
            <person name="Gentzbittel L."/>
            <person name="Childs K.L."/>
            <person name="Yandell M."/>
            <person name="Gundlach H."/>
            <person name="Mayer K.F."/>
            <person name="Schwartz D.C."/>
            <person name="Town C.D."/>
        </authorList>
    </citation>
    <scope>GENOME REANNOTATION</scope>
    <source>
        <strain evidence="3 4">cv. Jemalong A17</strain>
    </source>
</reference>
<dbReference type="Pfam" id="PF24758">
    <property type="entry name" value="LRR_At5g56370"/>
    <property type="match status" value="1"/>
</dbReference>
<dbReference type="PANTHER" id="PTHR31900:SF34">
    <property type="entry name" value="EMB|CAB62440.1-RELATED"/>
    <property type="match status" value="1"/>
</dbReference>
<dbReference type="EnsemblPlants" id="AES71241">
    <property type="protein sequence ID" value="AES71241"/>
    <property type="gene ID" value="MTR_3g071850"/>
</dbReference>
<organism evidence="2 4">
    <name type="scientific">Medicago truncatula</name>
    <name type="common">Barrel medic</name>
    <name type="synonym">Medicago tribuloides</name>
    <dbReference type="NCBI Taxonomy" id="3880"/>
    <lineage>
        <taxon>Eukaryota</taxon>
        <taxon>Viridiplantae</taxon>
        <taxon>Streptophyta</taxon>
        <taxon>Embryophyta</taxon>
        <taxon>Tracheophyta</taxon>
        <taxon>Spermatophyta</taxon>
        <taxon>Magnoliopsida</taxon>
        <taxon>eudicotyledons</taxon>
        <taxon>Gunneridae</taxon>
        <taxon>Pentapetalae</taxon>
        <taxon>rosids</taxon>
        <taxon>fabids</taxon>
        <taxon>Fabales</taxon>
        <taxon>Fabaceae</taxon>
        <taxon>Papilionoideae</taxon>
        <taxon>50 kb inversion clade</taxon>
        <taxon>NPAAA clade</taxon>
        <taxon>Hologalegina</taxon>
        <taxon>IRL clade</taxon>
        <taxon>Trifolieae</taxon>
        <taxon>Medicago</taxon>
    </lineage>
</organism>
<dbReference type="PaxDb" id="3880-AES71241"/>
<name>G7J2D6_MEDTR</name>
<accession>A0A0C3VIP6</accession>
<dbReference type="InterPro" id="IPR006566">
    <property type="entry name" value="FBD"/>
</dbReference>
<evidence type="ECO:0000259" key="1">
    <source>
        <dbReference type="SMART" id="SM00579"/>
    </source>
</evidence>
<dbReference type="InterPro" id="IPR032675">
    <property type="entry name" value="LRR_dom_sf"/>
</dbReference>
<sequence>MEENIPNLLNQLTPIHSNRASRVDSLNEFQDDKLSLILFFLPVKDAFRTTILSKRWVPLRHSRVVHHFDDIQSGVNNIETWIQFCQMLDTILLSPRAQRHTLKSFHLKCQCNFWQFEHSNINQWVEAAIRRHVQDLSLFLLSRVSLTSAIFYSKTLVVLKLTNLLVETMSHYSVHLPSLKTLHMIDVHLDDMEDLKKLISGCPMLEDLKIAYVTSSVEAGVTAGGYSKPLSKLIKANIRLFDVTLRAVSNVQFLTVTEMGKSLPNQEINSYYQGYHVFENLTELRLFWFDYCIHNWYEVLQMLHYCPNLQTLSILKWTDSSTARGIEDWKHPYTVPDCVSSHLTTCKILGYHALENDFRFVTYILQNARFLKVMEIRYSSNSHRMESPRFLEDLSSCPRISPAYKDFPKQTKLAAPIVTEPHKSFAAALGGCKSSPSNEAPFSVPCIKGDALCIRNGQEEYSKGLFECQNALWGRLTLNKGDKPYTARGLAAKLGKLWRMIKKWKMVSPGRGYYDFLFEQADDLRRVWEADLDAPTRNRANSDTMREFWWTLTYLKEPMMKFLWNRKMHPEATKVTDHGKKPIAAEPLAKKAPPRQHCSDRSASTSGTMQYVAVAAPSTSGTIIDTQEWSTTQNIAPPKDVLSRSFSFALQNVSHSIPNVVLPQSAIPVLELVIDVAHDDVHLLEVERTHQESQDNKNVDVHENFDGATLDSVREVSFLPVLNIGVNKEVTAYSKDMASATAVHPHHIAVHKVRTTLVDGSITPAYAINSVSDPVPVVPAFVADSVLVDSNIGTQILLTDDAFPTVATIVSSSSPISSSLVSHEVGIVQHSNPRIQHDMELSQRIKDYRNNNLLIN</sequence>
<feature type="domain" description="FBD" evidence="1">
    <location>
        <begin position="337"/>
        <end position="409"/>
    </location>
</feature>
<dbReference type="Pfam" id="PF08387">
    <property type="entry name" value="FBD"/>
    <property type="match status" value="1"/>
</dbReference>
<dbReference type="PANTHER" id="PTHR31900">
    <property type="entry name" value="F-BOX/RNI SUPERFAMILY PROTEIN-RELATED"/>
    <property type="match status" value="1"/>
</dbReference>
<protein>
    <submittedName>
        <fullName evidence="2">F-box/RNI/FBD-like domain protein</fullName>
    </submittedName>
</protein>
<gene>
    <name evidence="2" type="ordered locus">MTR_3g071850</name>
</gene>
<dbReference type="SUPFAM" id="SSF52047">
    <property type="entry name" value="RNI-like"/>
    <property type="match status" value="1"/>
</dbReference>
<dbReference type="HOGENOM" id="CLU_333835_0_0_1"/>
<dbReference type="Gene3D" id="3.80.10.10">
    <property type="entry name" value="Ribonuclease Inhibitor"/>
    <property type="match status" value="1"/>
</dbReference>
<keyword evidence="4" id="KW-1185">Reference proteome</keyword>
<accession>G7J2D6</accession>
<reference evidence="3" key="3">
    <citation type="submission" date="2015-04" db="UniProtKB">
        <authorList>
            <consortium name="EnsemblPlants"/>
        </authorList>
    </citation>
    <scope>IDENTIFICATION</scope>
    <source>
        <strain evidence="3">cv. Jemalong A17</strain>
    </source>
</reference>
<dbReference type="InterPro" id="IPR055411">
    <property type="entry name" value="LRR_FXL15/At3g58940/PEG3-like"/>
</dbReference>
<reference evidence="2 4" key="1">
    <citation type="journal article" date="2011" name="Nature">
        <title>The Medicago genome provides insight into the evolution of rhizobial symbioses.</title>
        <authorList>
            <person name="Young N.D."/>
            <person name="Debelle F."/>
            <person name="Oldroyd G.E."/>
            <person name="Geurts R."/>
            <person name="Cannon S.B."/>
            <person name="Udvardi M.K."/>
            <person name="Benedito V.A."/>
            <person name="Mayer K.F."/>
            <person name="Gouzy J."/>
            <person name="Schoof H."/>
            <person name="Van de Peer Y."/>
            <person name="Proost S."/>
            <person name="Cook D.R."/>
            <person name="Meyers B.C."/>
            <person name="Spannagl M."/>
            <person name="Cheung F."/>
            <person name="De Mita S."/>
            <person name="Krishnakumar V."/>
            <person name="Gundlach H."/>
            <person name="Zhou S."/>
            <person name="Mudge J."/>
            <person name="Bharti A.K."/>
            <person name="Murray J.D."/>
            <person name="Naoumkina M.A."/>
            <person name="Rosen B."/>
            <person name="Silverstein K.A."/>
            <person name="Tang H."/>
            <person name="Rombauts S."/>
            <person name="Zhao P.X."/>
            <person name="Zhou P."/>
            <person name="Barbe V."/>
            <person name="Bardou P."/>
            <person name="Bechner M."/>
            <person name="Bellec A."/>
            <person name="Berger A."/>
            <person name="Berges H."/>
            <person name="Bidwell S."/>
            <person name="Bisseling T."/>
            <person name="Choisne N."/>
            <person name="Couloux A."/>
            <person name="Denny R."/>
            <person name="Deshpande S."/>
            <person name="Dai X."/>
            <person name="Doyle J.J."/>
            <person name="Dudez A.M."/>
            <person name="Farmer A.D."/>
            <person name="Fouteau S."/>
            <person name="Franken C."/>
            <person name="Gibelin C."/>
            <person name="Gish J."/>
            <person name="Goldstein S."/>
            <person name="Gonzalez A.J."/>
            <person name="Green P.J."/>
            <person name="Hallab A."/>
            <person name="Hartog M."/>
            <person name="Hua A."/>
            <person name="Humphray S.J."/>
            <person name="Jeong D.H."/>
            <person name="Jing Y."/>
            <person name="Jocker A."/>
            <person name="Kenton S.M."/>
            <person name="Kim D.J."/>
            <person name="Klee K."/>
            <person name="Lai H."/>
            <person name="Lang C."/>
            <person name="Lin S."/>
            <person name="Macmil S.L."/>
            <person name="Magdelenat G."/>
            <person name="Matthews L."/>
            <person name="McCorrison J."/>
            <person name="Monaghan E.L."/>
            <person name="Mun J.H."/>
            <person name="Najar F.Z."/>
            <person name="Nicholson C."/>
            <person name="Noirot C."/>
            <person name="O'Bleness M."/>
            <person name="Paule C.R."/>
            <person name="Poulain J."/>
            <person name="Prion F."/>
            <person name="Qin B."/>
            <person name="Qu C."/>
            <person name="Retzel E.F."/>
            <person name="Riddle C."/>
            <person name="Sallet E."/>
            <person name="Samain S."/>
            <person name="Samson N."/>
            <person name="Sanders I."/>
            <person name="Saurat O."/>
            <person name="Scarpelli C."/>
            <person name="Schiex T."/>
            <person name="Segurens B."/>
            <person name="Severin A.J."/>
            <person name="Sherrier D.J."/>
            <person name="Shi R."/>
            <person name="Sims S."/>
            <person name="Singer S.R."/>
            <person name="Sinharoy S."/>
            <person name="Sterck L."/>
            <person name="Viollet A."/>
            <person name="Wang B.B."/>
            <person name="Wang K."/>
            <person name="Wang M."/>
            <person name="Wang X."/>
            <person name="Warfsmann J."/>
            <person name="Weissenbach J."/>
            <person name="White D.D."/>
            <person name="White J.D."/>
            <person name="Wiley G.B."/>
            <person name="Wincker P."/>
            <person name="Xing Y."/>
            <person name="Yang L."/>
            <person name="Yao Z."/>
            <person name="Ying F."/>
            <person name="Zhai J."/>
            <person name="Zhou L."/>
            <person name="Zuber A."/>
            <person name="Denarie J."/>
            <person name="Dixon R.A."/>
            <person name="May G.D."/>
            <person name="Schwartz D.C."/>
            <person name="Rogers J."/>
            <person name="Quetier F."/>
            <person name="Town C.D."/>
            <person name="Roe B.A."/>
        </authorList>
    </citation>
    <scope>NUCLEOTIDE SEQUENCE [LARGE SCALE GENOMIC DNA]</scope>
    <source>
        <strain evidence="2">A17</strain>
        <strain evidence="3 4">cv. Jemalong A17</strain>
    </source>
</reference>
<evidence type="ECO:0000313" key="4">
    <source>
        <dbReference type="Proteomes" id="UP000002051"/>
    </source>
</evidence>
<evidence type="ECO:0000313" key="3">
    <source>
        <dbReference type="EnsemblPlants" id="AES71241"/>
    </source>
</evidence>
<dbReference type="Proteomes" id="UP000002051">
    <property type="component" value="Chromosome 3"/>
</dbReference>
<proteinExistence type="predicted"/>
<dbReference type="InterPro" id="IPR050232">
    <property type="entry name" value="FBL13/AtMIF1-like"/>
</dbReference>
<dbReference type="AlphaFoldDB" id="G7J2D6"/>
<dbReference type="EMBL" id="CM001219">
    <property type="protein sequence ID" value="AES71241.2"/>
    <property type="molecule type" value="Genomic_DNA"/>
</dbReference>
<dbReference type="SMART" id="SM00579">
    <property type="entry name" value="FBD"/>
    <property type="match status" value="1"/>
</dbReference>
<evidence type="ECO:0000313" key="2">
    <source>
        <dbReference type="EMBL" id="AES71241.2"/>
    </source>
</evidence>